<protein>
    <submittedName>
        <fullName evidence="10">NADH dehydrogenase subunit</fullName>
    </submittedName>
</protein>
<dbReference type="Proteomes" id="UP000886251">
    <property type="component" value="Unassembled WGS sequence"/>
</dbReference>
<dbReference type="GO" id="GO:0008137">
    <property type="term" value="F:NADH dehydrogenase (ubiquinone) activity"/>
    <property type="evidence" value="ECO:0007669"/>
    <property type="project" value="InterPro"/>
</dbReference>
<feature type="transmembrane region" description="Helical" evidence="8">
    <location>
        <begin position="6"/>
        <end position="22"/>
    </location>
</feature>
<comment type="caution">
    <text evidence="10">The sequence shown here is derived from an EMBL/GenBank/DDBJ whole genome shotgun (WGS) entry which is preliminary data.</text>
</comment>
<feature type="domain" description="NADH:quinone oxidoreductase/Mrp antiporter transmembrane" evidence="9">
    <location>
        <begin position="129"/>
        <end position="427"/>
    </location>
</feature>
<keyword evidence="5" id="KW-0560">Oxidoreductase</keyword>
<feature type="transmembrane region" description="Helical" evidence="8">
    <location>
        <begin position="512"/>
        <end position="532"/>
    </location>
</feature>
<evidence type="ECO:0000256" key="1">
    <source>
        <dbReference type="ARBA" id="ARBA00004651"/>
    </source>
</evidence>
<dbReference type="AlphaFoldDB" id="A0A831RKE4"/>
<keyword evidence="6 8" id="KW-0472">Membrane</keyword>
<dbReference type="GO" id="GO:0005886">
    <property type="term" value="C:plasma membrane"/>
    <property type="evidence" value="ECO:0007669"/>
    <property type="project" value="UniProtKB-SubCell"/>
</dbReference>
<dbReference type="PRINTS" id="PR01437">
    <property type="entry name" value="NUOXDRDTASE4"/>
</dbReference>
<feature type="transmembrane region" description="Helical" evidence="8">
    <location>
        <begin position="74"/>
        <end position="95"/>
    </location>
</feature>
<sequence length="624" mass="67452">MTALDNLLLLALLTVLLLLAGRRLSSLGWYLTILFGAQFAGLLMMGALGYGAPPVPSSLHIGVMGQVMQWRFDALSWLFALITVGAGLTSSWYLAGDWGRHYRQRGGNLWLLQLALAVNVFSMLLLLASGDLLSLFIGWELVSWSAFLLMALNGADAMRAALRYITYAMAGAMAMMAGLGLVLHTAGSLQYADLAAAVPTLSSPQLWGLILLFGMGFGVKMGLLPLHLWQARAYSETPGPGASFLGAVSTRMGLWGLILVLVQLVGLVPIADLAIPYTFLDARELLMWVAALTIILPTYTALRQNDARMLLAWHGIGQGGYMLLGVLMGDAMGSAGGLMHAFNYATYQAPLFMAVYAVRYRTGTSDLNRLGGLVTRMPLSFLVMLVGIIGLAGLPPMNGFVSKWLIYRGLINDGQPLLFIAAVVGTFGTILSVYKLIHNTFLGQLRLEHVEVREAPWSMTVPMLLLSAVVFVTGYLPGLVLDWVAAAQQAVGLPVLVHTLGGVESPLGSLDMIWVSSLMFAGFGIGALLFYAGGNRSKAVHQLDNYAGGHFLSADVRYQYSDHFYAGLMRHIGPLYRNSFQWLEGALGTTVETLGAAMRAFYRQHHPAIYLLAVTTAGLIWVIL</sequence>
<feature type="transmembrane region" description="Helical" evidence="8">
    <location>
        <begin position="379"/>
        <end position="397"/>
    </location>
</feature>
<dbReference type="EMBL" id="DRKP01000085">
    <property type="protein sequence ID" value="HEB96280.1"/>
    <property type="molecule type" value="Genomic_DNA"/>
</dbReference>
<reference evidence="10" key="1">
    <citation type="journal article" date="2020" name="mSystems">
        <title>Genome- and Community-Level Interaction Insights into Carbon Utilization and Element Cycling Functions of Hydrothermarchaeota in Hydrothermal Sediment.</title>
        <authorList>
            <person name="Zhou Z."/>
            <person name="Liu Y."/>
            <person name="Xu W."/>
            <person name="Pan J."/>
            <person name="Luo Z.H."/>
            <person name="Li M."/>
        </authorList>
    </citation>
    <scope>NUCLEOTIDE SEQUENCE [LARGE SCALE GENOMIC DNA]</scope>
    <source>
        <strain evidence="10">HyVt-443</strain>
    </source>
</reference>
<dbReference type="PANTHER" id="PTHR42682:SF4">
    <property type="entry name" value="NADH-UBIQUINONE_PLASTOQUINONE"/>
    <property type="match status" value="1"/>
</dbReference>
<feature type="transmembrane region" description="Helical" evidence="8">
    <location>
        <begin position="133"/>
        <end position="152"/>
    </location>
</feature>
<evidence type="ECO:0000256" key="8">
    <source>
        <dbReference type="SAM" id="Phobius"/>
    </source>
</evidence>
<dbReference type="GO" id="GO:0016491">
    <property type="term" value="F:oxidoreductase activity"/>
    <property type="evidence" value="ECO:0007669"/>
    <property type="project" value="UniProtKB-KW"/>
</dbReference>
<evidence type="ECO:0000313" key="11">
    <source>
        <dbReference type="Proteomes" id="UP000886251"/>
    </source>
</evidence>
<evidence type="ECO:0000259" key="9">
    <source>
        <dbReference type="Pfam" id="PF00361"/>
    </source>
</evidence>
<organism evidence="10 11">
    <name type="scientific">Sedimenticola thiotaurini</name>
    <dbReference type="NCBI Taxonomy" id="1543721"/>
    <lineage>
        <taxon>Bacteria</taxon>
        <taxon>Pseudomonadati</taxon>
        <taxon>Pseudomonadota</taxon>
        <taxon>Gammaproteobacteria</taxon>
        <taxon>Chromatiales</taxon>
        <taxon>Sedimenticolaceae</taxon>
        <taxon>Sedimenticola</taxon>
    </lineage>
</organism>
<evidence type="ECO:0000256" key="7">
    <source>
        <dbReference type="RuleBase" id="RU000320"/>
    </source>
</evidence>
<feature type="transmembrane region" description="Helical" evidence="8">
    <location>
        <begin position="457"/>
        <end position="476"/>
    </location>
</feature>
<feature type="transmembrane region" description="Helical" evidence="8">
    <location>
        <begin position="309"/>
        <end position="329"/>
    </location>
</feature>
<comment type="subcellular location">
    <subcellularLocation>
        <location evidence="1">Cell membrane</location>
        <topology evidence="1">Multi-pass membrane protein</topology>
    </subcellularLocation>
    <subcellularLocation>
        <location evidence="7">Membrane</location>
        <topology evidence="7">Multi-pass membrane protein</topology>
    </subcellularLocation>
</comment>
<evidence type="ECO:0000256" key="4">
    <source>
        <dbReference type="ARBA" id="ARBA00022989"/>
    </source>
</evidence>
<evidence type="ECO:0000256" key="3">
    <source>
        <dbReference type="ARBA" id="ARBA00022692"/>
    </source>
</evidence>
<feature type="transmembrane region" description="Helical" evidence="8">
    <location>
        <begin position="206"/>
        <end position="226"/>
    </location>
</feature>
<keyword evidence="2" id="KW-1003">Cell membrane</keyword>
<gene>
    <name evidence="10" type="ORF">ENI96_07600</name>
</gene>
<evidence type="ECO:0000256" key="2">
    <source>
        <dbReference type="ARBA" id="ARBA00022475"/>
    </source>
</evidence>
<dbReference type="Pfam" id="PF00361">
    <property type="entry name" value="Proton_antipo_M"/>
    <property type="match status" value="1"/>
</dbReference>
<dbReference type="GO" id="GO:0042773">
    <property type="term" value="P:ATP synthesis coupled electron transport"/>
    <property type="evidence" value="ECO:0007669"/>
    <property type="project" value="InterPro"/>
</dbReference>
<evidence type="ECO:0000313" key="10">
    <source>
        <dbReference type="EMBL" id="HEB96280.1"/>
    </source>
</evidence>
<feature type="transmembrane region" description="Helical" evidence="8">
    <location>
        <begin position="417"/>
        <end position="437"/>
    </location>
</feature>
<proteinExistence type="predicted"/>
<feature type="transmembrane region" description="Helical" evidence="8">
    <location>
        <begin position="164"/>
        <end position="186"/>
    </location>
</feature>
<evidence type="ECO:0000256" key="5">
    <source>
        <dbReference type="ARBA" id="ARBA00023002"/>
    </source>
</evidence>
<dbReference type="InterPro" id="IPR052175">
    <property type="entry name" value="ComplexI-like_HydComp"/>
</dbReference>
<feature type="transmembrane region" description="Helical" evidence="8">
    <location>
        <begin position="285"/>
        <end position="302"/>
    </location>
</feature>
<dbReference type="PANTHER" id="PTHR42682">
    <property type="entry name" value="HYDROGENASE-4 COMPONENT F"/>
    <property type="match status" value="1"/>
</dbReference>
<dbReference type="InterPro" id="IPR001750">
    <property type="entry name" value="ND/Mrp_TM"/>
</dbReference>
<name>A0A831RKE4_9GAMM</name>
<keyword evidence="4 8" id="KW-1133">Transmembrane helix</keyword>
<evidence type="ECO:0000256" key="6">
    <source>
        <dbReference type="ARBA" id="ARBA00023136"/>
    </source>
</evidence>
<dbReference type="InterPro" id="IPR003918">
    <property type="entry name" value="NADH_UbQ_OxRdtase"/>
</dbReference>
<feature type="transmembrane region" description="Helical" evidence="8">
    <location>
        <begin position="254"/>
        <end position="279"/>
    </location>
</feature>
<feature type="transmembrane region" description="Helical" evidence="8">
    <location>
        <begin position="341"/>
        <end position="358"/>
    </location>
</feature>
<feature type="transmembrane region" description="Helical" evidence="8">
    <location>
        <begin position="29"/>
        <end position="50"/>
    </location>
</feature>
<keyword evidence="3 7" id="KW-0812">Transmembrane</keyword>
<accession>A0A831RKE4</accession>
<feature type="transmembrane region" description="Helical" evidence="8">
    <location>
        <begin position="107"/>
        <end position="127"/>
    </location>
</feature>
<feature type="transmembrane region" description="Helical" evidence="8">
    <location>
        <begin position="607"/>
        <end position="623"/>
    </location>
</feature>